<dbReference type="RefSeq" id="WP_074829872.1">
    <property type="nucleotide sequence ID" value="NZ_DAMAAI010000024.1"/>
</dbReference>
<dbReference type="Gene3D" id="3.10.450.620">
    <property type="entry name" value="JHP933, nucleotidyltransferase-like core domain"/>
    <property type="match status" value="1"/>
</dbReference>
<dbReference type="GeneID" id="300269700"/>
<protein>
    <submittedName>
        <fullName evidence="1">Nucleotidyl transferase of uncharacterized function (DUF1814)</fullName>
    </submittedName>
</protein>
<dbReference type="InterPro" id="IPR014942">
    <property type="entry name" value="AbiEii"/>
</dbReference>
<gene>
    <name evidence="1" type="ORF">NCTC11842_01659</name>
</gene>
<dbReference type="Pfam" id="PF08843">
    <property type="entry name" value="AbiEii"/>
    <property type="match status" value="1"/>
</dbReference>
<accession>A0A2X2EAL9</accession>
<organism evidence="1 2">
    <name type="scientific">Pseudomonas luteola</name>
    <dbReference type="NCBI Taxonomy" id="47886"/>
    <lineage>
        <taxon>Bacteria</taxon>
        <taxon>Pseudomonadati</taxon>
        <taxon>Pseudomonadota</taxon>
        <taxon>Gammaproteobacteria</taxon>
        <taxon>Pseudomonadales</taxon>
        <taxon>Pseudomonadaceae</taxon>
        <taxon>Pseudomonas</taxon>
    </lineage>
</organism>
<dbReference type="EMBL" id="UAUF01000010">
    <property type="protein sequence ID" value="SPZ05229.1"/>
    <property type="molecule type" value="Genomic_DNA"/>
</dbReference>
<dbReference type="Proteomes" id="UP000250443">
    <property type="component" value="Unassembled WGS sequence"/>
</dbReference>
<reference evidence="1 2" key="1">
    <citation type="submission" date="2018-06" db="EMBL/GenBank/DDBJ databases">
        <authorList>
            <consortium name="Pathogen Informatics"/>
            <person name="Doyle S."/>
        </authorList>
    </citation>
    <scope>NUCLEOTIDE SEQUENCE [LARGE SCALE GENOMIC DNA]</scope>
    <source>
        <strain evidence="1 2">NCTC11842</strain>
    </source>
</reference>
<evidence type="ECO:0000313" key="1">
    <source>
        <dbReference type="EMBL" id="SPZ05229.1"/>
    </source>
</evidence>
<name>A0A2X2EAL9_PSELU</name>
<proteinExistence type="predicted"/>
<dbReference type="GO" id="GO:0016740">
    <property type="term" value="F:transferase activity"/>
    <property type="evidence" value="ECO:0007669"/>
    <property type="project" value="UniProtKB-KW"/>
</dbReference>
<dbReference type="AlphaFoldDB" id="A0A2X2EAL9"/>
<evidence type="ECO:0000313" key="2">
    <source>
        <dbReference type="Proteomes" id="UP000250443"/>
    </source>
</evidence>
<sequence length="309" mass="35637">MTISLQEHIERAMALTENRHAQPVIVKELLHYEILQALSNTDLADRLIFQGGTALRMCYQGNRLSEDLDFVCGAGDPEPLDLSQLEKILQSTMQNRYGLSFESGIEPNRQLSEAVGVKRWCFKIKLPWESQKQRINFEICNIPSLDYRPHVITSPYSHQQGLQGIVIMAESREEIYSDKLVALGLRDRLKARDVWDVQFLSTQNIRPNYDWVAQKVMHYGSTDDNYLDSIERAIERMSTPESQEAFCSEMSRFVDMKMARMFESRPAFAQAWLTHAVKDLRDLQNSYPQAVFNRDAALQNEDPDPDKSL</sequence>
<keyword evidence="1" id="KW-0808">Transferase</keyword>